<evidence type="ECO:0000256" key="1">
    <source>
        <dbReference type="SAM" id="SignalP"/>
    </source>
</evidence>
<feature type="chain" id="PRO_5019159734" evidence="1">
    <location>
        <begin position="23"/>
        <end position="121"/>
    </location>
</feature>
<protein>
    <submittedName>
        <fullName evidence="2">Uncharacterized protein</fullName>
    </submittedName>
</protein>
<proteinExistence type="predicted"/>
<gene>
    <name evidence="2" type="ORF">EI427_13715</name>
</gene>
<dbReference type="Proteomes" id="UP000267268">
    <property type="component" value="Chromosome 1"/>
</dbReference>
<evidence type="ECO:0000313" key="3">
    <source>
        <dbReference type="Proteomes" id="UP000267268"/>
    </source>
</evidence>
<dbReference type="OrthoDB" id="980597at2"/>
<name>A0A3S9P4X0_9BACT</name>
<dbReference type="PROSITE" id="PS51257">
    <property type="entry name" value="PROKAR_LIPOPROTEIN"/>
    <property type="match status" value="1"/>
</dbReference>
<dbReference type="AlphaFoldDB" id="A0A3S9P4X0"/>
<dbReference type="EMBL" id="CP034562">
    <property type="protein sequence ID" value="AZQ63259.1"/>
    <property type="molecule type" value="Genomic_DNA"/>
</dbReference>
<keyword evidence="1" id="KW-0732">Signal</keyword>
<accession>A0A3S9P4X0</accession>
<feature type="signal peptide" evidence="1">
    <location>
        <begin position="1"/>
        <end position="22"/>
    </location>
</feature>
<keyword evidence="3" id="KW-1185">Reference proteome</keyword>
<organism evidence="2 3">
    <name type="scientific">Flammeovirga pectinis</name>
    <dbReference type="NCBI Taxonomy" id="2494373"/>
    <lineage>
        <taxon>Bacteria</taxon>
        <taxon>Pseudomonadati</taxon>
        <taxon>Bacteroidota</taxon>
        <taxon>Cytophagia</taxon>
        <taxon>Cytophagales</taxon>
        <taxon>Flammeovirgaceae</taxon>
        <taxon>Flammeovirga</taxon>
    </lineage>
</organism>
<evidence type="ECO:0000313" key="2">
    <source>
        <dbReference type="EMBL" id="AZQ63259.1"/>
    </source>
</evidence>
<sequence>MKLNYILFYCLLSLFMSCKSQQVVIVGGDGYGQVEQEQEQIRVTPGTCVFYGEVLAIDGGGIMFGVSSLDGCGPGVTTYPKVGAKLSARFKGEVPCQVGDRVQVKVAEFEKSYSILDVITL</sequence>
<dbReference type="KEGG" id="fll:EI427_13715"/>
<reference evidence="2 3" key="1">
    <citation type="submission" date="2018-12" db="EMBL/GenBank/DDBJ databases">
        <title>Flammeovirga pectinis sp. nov., isolated from the gut of the Korean scallop, Patinopecten yessoensis.</title>
        <authorList>
            <person name="Bae J.-W."/>
            <person name="Jeong Y.-S."/>
            <person name="Kang W."/>
        </authorList>
    </citation>
    <scope>NUCLEOTIDE SEQUENCE [LARGE SCALE GENOMIC DNA]</scope>
    <source>
        <strain evidence="2 3">L12M1</strain>
    </source>
</reference>